<comment type="function">
    <text evidence="10">A helicase/nuclease that prepares dsDNA breaks (DSB) for recombinational DNA repair. Binds to DSBs and unwinds DNA via a highly rapid and processive ATP-dependent bidirectional helicase activity. Unwinds dsDNA until it encounters a Chi (crossover hotspot instigator) sequence from the 3' direction. Cuts ssDNA a few nucleotides 3' to the Chi site. The properties and activities of the enzyme are changed at Chi. The Chi-altered holoenzyme produces a long 3'-ssDNA overhang and facilitates RecA-binding to the ssDNA for homologous DNA recombination and repair. Holoenzyme degrades any linearized DNA that is unable to undergo homologous recombination. In the holoenzyme this subunit recognizes the wild-type Chi sequence, and when added to isolated RecB increases its ATP-dependent helicase processivity.</text>
</comment>
<keyword evidence="5 10" id="KW-0347">Helicase</keyword>
<keyword evidence="1 10" id="KW-0540">Nuclease</keyword>
<dbReference type="PANTHER" id="PTHR30591:SF1">
    <property type="entry name" value="RECBCD ENZYME SUBUNIT RECC"/>
    <property type="match status" value="1"/>
</dbReference>
<evidence type="ECO:0000313" key="12">
    <source>
        <dbReference type="EMBL" id="MBK1711839.1"/>
    </source>
</evidence>
<gene>
    <name evidence="10 12" type="primary">recC</name>
    <name evidence="12" type="ORF">CKO43_03470</name>
</gene>
<evidence type="ECO:0000256" key="7">
    <source>
        <dbReference type="ARBA" id="ARBA00022840"/>
    </source>
</evidence>
<keyword evidence="4 10" id="KW-0378">Hydrolase</keyword>
<dbReference type="InterPro" id="IPR027417">
    <property type="entry name" value="P-loop_NTPase"/>
</dbReference>
<dbReference type="SUPFAM" id="SSF52540">
    <property type="entry name" value="P-loop containing nucleoside triphosphate hydrolases"/>
    <property type="match status" value="2"/>
</dbReference>
<proteinExistence type="inferred from homology"/>
<dbReference type="InterPro" id="IPR013986">
    <property type="entry name" value="DExx_box_DNA_helicase_dom_sf"/>
</dbReference>
<comment type="caution">
    <text evidence="12">The sequence shown here is derived from an EMBL/GenBank/DDBJ whole genome shotgun (WGS) entry which is preliminary data.</text>
</comment>
<keyword evidence="3 10" id="KW-0227">DNA damage</keyword>
<accession>A0ABS1DQG1</accession>
<keyword evidence="7 10" id="KW-0067">ATP-binding</keyword>
<dbReference type="InterPro" id="IPR006697">
    <property type="entry name" value="RecC"/>
</dbReference>
<evidence type="ECO:0000256" key="2">
    <source>
        <dbReference type="ARBA" id="ARBA00022741"/>
    </source>
</evidence>
<name>A0ABS1DQG1_RUBGE</name>
<keyword evidence="8 10" id="KW-0238">DNA-binding</keyword>
<dbReference type="Proteomes" id="UP001041814">
    <property type="component" value="Unassembled WGS sequence"/>
</dbReference>
<dbReference type="PANTHER" id="PTHR30591">
    <property type="entry name" value="RECBCD ENZYME SUBUNIT RECC"/>
    <property type="match status" value="1"/>
</dbReference>
<evidence type="ECO:0000256" key="1">
    <source>
        <dbReference type="ARBA" id="ARBA00022722"/>
    </source>
</evidence>
<evidence type="ECO:0000256" key="6">
    <source>
        <dbReference type="ARBA" id="ARBA00022839"/>
    </source>
</evidence>
<protein>
    <recommendedName>
        <fullName evidence="10">RecBCD enzyme subunit RecC</fullName>
    </recommendedName>
    <alternativeName>
        <fullName evidence="10">Exonuclease V subunit RecC</fullName>
        <shortName evidence="10">ExoV subunit RecC</shortName>
    </alternativeName>
    <alternativeName>
        <fullName evidence="10">Helicase/nuclease RecBCD subunit RecC</fullName>
    </alternativeName>
</protein>
<keyword evidence="9 10" id="KW-0234">DNA repair</keyword>
<evidence type="ECO:0000259" key="11">
    <source>
        <dbReference type="Pfam" id="PF17946"/>
    </source>
</evidence>
<dbReference type="Gene3D" id="1.10.10.990">
    <property type="match status" value="1"/>
</dbReference>
<evidence type="ECO:0000256" key="3">
    <source>
        <dbReference type="ARBA" id="ARBA00022763"/>
    </source>
</evidence>
<reference evidence="12" key="2">
    <citation type="journal article" date="2020" name="Microorganisms">
        <title>Osmotic Adaptation and Compatible Solute Biosynthesis of Phototrophic Bacteria as Revealed from Genome Analyses.</title>
        <authorList>
            <person name="Imhoff J.F."/>
            <person name="Rahn T."/>
            <person name="Kunzel S."/>
            <person name="Keller A."/>
            <person name="Neulinger S.C."/>
        </authorList>
    </citation>
    <scope>NUCLEOTIDE SEQUENCE</scope>
    <source>
        <strain evidence="12">IM 151</strain>
    </source>
</reference>
<keyword evidence="13" id="KW-1185">Reference proteome</keyword>
<evidence type="ECO:0000256" key="8">
    <source>
        <dbReference type="ARBA" id="ARBA00023125"/>
    </source>
</evidence>
<dbReference type="Pfam" id="PF04257">
    <property type="entry name" value="Exonuc_V_gamma"/>
    <property type="match status" value="1"/>
</dbReference>
<evidence type="ECO:0000256" key="5">
    <source>
        <dbReference type="ARBA" id="ARBA00022806"/>
    </source>
</evidence>
<dbReference type="Gene3D" id="3.40.50.10930">
    <property type="match status" value="1"/>
</dbReference>
<dbReference type="EMBL" id="NRRU01000008">
    <property type="protein sequence ID" value="MBK1711839.1"/>
    <property type="molecule type" value="Genomic_DNA"/>
</dbReference>
<evidence type="ECO:0000256" key="9">
    <source>
        <dbReference type="ARBA" id="ARBA00023204"/>
    </source>
</evidence>
<comment type="miscellaneous">
    <text evidence="10">In the RecBCD complex, RecB has a slow 3'-5' helicase, an exonuclease activity and loads RecA onto ssDNA, RecD has a fast 5'-3' helicase activity, while RecC stimulates the ATPase and processivity of the RecB helicase and contributes to recognition of the Chi site.</text>
</comment>
<organism evidence="12 13">
    <name type="scientific">Rubrivivax gelatinosus</name>
    <name type="common">Rhodocyclus gelatinosus</name>
    <name type="synonym">Rhodopseudomonas gelatinosa</name>
    <dbReference type="NCBI Taxonomy" id="28068"/>
    <lineage>
        <taxon>Bacteria</taxon>
        <taxon>Pseudomonadati</taxon>
        <taxon>Pseudomonadota</taxon>
        <taxon>Betaproteobacteria</taxon>
        <taxon>Burkholderiales</taxon>
        <taxon>Sphaerotilaceae</taxon>
        <taxon>Rubrivivax</taxon>
    </lineage>
</organism>
<dbReference type="RefSeq" id="WP_200377846.1">
    <property type="nucleotide sequence ID" value="NZ_NRRU01000008.1"/>
</dbReference>
<keyword evidence="6 10" id="KW-0269">Exonuclease</keyword>
<dbReference type="InterPro" id="IPR041500">
    <property type="entry name" value="RecC_C"/>
</dbReference>
<evidence type="ECO:0000256" key="10">
    <source>
        <dbReference type="HAMAP-Rule" id="MF_01486"/>
    </source>
</evidence>
<dbReference type="Gene3D" id="1.10.10.160">
    <property type="match status" value="1"/>
</dbReference>
<dbReference type="PIRSF" id="PIRSF000980">
    <property type="entry name" value="RecC"/>
    <property type="match status" value="1"/>
</dbReference>
<dbReference type="InterPro" id="IPR011335">
    <property type="entry name" value="Restrct_endonuc-II-like"/>
</dbReference>
<evidence type="ECO:0000256" key="4">
    <source>
        <dbReference type="ARBA" id="ARBA00022801"/>
    </source>
</evidence>
<keyword evidence="2 10" id="KW-0547">Nucleotide-binding</keyword>
<dbReference type="Gene3D" id="3.40.50.300">
    <property type="entry name" value="P-loop containing nucleotide triphosphate hydrolases"/>
    <property type="match status" value="2"/>
</dbReference>
<reference evidence="12" key="1">
    <citation type="submission" date="2017-08" db="EMBL/GenBank/DDBJ databases">
        <authorList>
            <person name="Imhoff J.F."/>
            <person name="Rahn T."/>
            <person name="Kuenzel S."/>
            <person name="Neulinger S.C."/>
        </authorList>
    </citation>
    <scope>NUCLEOTIDE SEQUENCE</scope>
    <source>
        <strain evidence="12">IM 151</strain>
    </source>
</reference>
<dbReference type="Pfam" id="PF17946">
    <property type="entry name" value="RecC_C"/>
    <property type="match status" value="1"/>
</dbReference>
<feature type="domain" description="RecC C-terminal" evidence="11">
    <location>
        <begin position="822"/>
        <end position="1046"/>
    </location>
</feature>
<sequence>MLTLHFSNRFEALAALLGARLAEPRADLFVADQLVVPSAALRRRLTLAFADAEGVCAHLQFDYLAQWLWRQIARVVPGIDEAQSPFAPEVLAWRVWRALGDAEWVAPHPRLAGYLAQADAVMRWELALRIARVVEQYVTYRPEWLAEWLTGRSVAFPGDAAAADADWQAALWRRIVAETGVSGRHPIEGFIETLSRPGGAARAREAGLPERVHVFALPTMPPLHARLLAALGQAIEVEVYVLNPCREYWFELVDARRLAWLRAAGRDAGHEIGNRLLAGWGQQTQAQIDVLLEAADAAAVDEHLFLEHPGDTLLGRLQNSILDSAELEPASAADLAGDRSIEFHVAHSRTRELEALHDRLLALFAADPTLAPADVLVVTPDLEATAPLVDAVFGTAPASRRIPYGITGRGRSGSDPVARALLALLALVESRLPASELFALLQQPLVARRFGLDEPALERLHGWLLASGLRWGFDAAHRAGYGLPAEPRHTLADALERLFLGHVLPAHTGQPFAGLLPAGGAEGSGAVALGAFWSYARALQALHDEAAAPRPAAAWSRLLLAATERFFDPAGDELPALRELRGTLLQLGADIEAGAGATPLPLAVLRRALEDRLDDPARGGVPGGAVCFAAMSSLRSLPYRVVCAIGLDDGAFPTTARAPEFDLVALAPRRGDRQRRLDERNVFLDLLLAARERLHLSWRGRSVRDNAPLPPSVLVAELLDVLAPAVADDPENPASLAAARAALTVEHPLQSFALELFGADGDARRRSHDAELAAALRHGAAAAVPALAPLPADADDEDEATPADPAAPFFTLPLPPPGDEWRSTTLEQLVEFFRQPCRYLLRRRLQIALRHDEEALQDEEPLVADALARNALAERLLPALLAGATPEQAAALAEAGTELPAGVLGRQQREAELARLGAFAAQVREAGAEPLLPAVGAELVFDLAGERWTLAAGFADLRASGLLRWRWRTLRAPDLLEAWLQHLVIAAAAPAGVAPRTRWILANGELELRAPDSPRTLLAGLMALYRRGLVKPLPFYPKSALALVQHGELDAAKVWTTTERTPWAEGGEEAHRLALRGHIADALGGEFPALARAVFEPLLAHAGGSALA</sequence>
<dbReference type="HAMAP" id="MF_01486">
    <property type="entry name" value="RecC"/>
    <property type="match status" value="1"/>
</dbReference>
<evidence type="ECO:0000313" key="13">
    <source>
        <dbReference type="Proteomes" id="UP001041814"/>
    </source>
</evidence>
<dbReference type="SUPFAM" id="SSF52980">
    <property type="entry name" value="Restriction endonuclease-like"/>
    <property type="match status" value="1"/>
</dbReference>
<comment type="similarity">
    <text evidence="10">Belongs to the RecC family.</text>
</comment>
<dbReference type="NCBIfam" id="TIGR01450">
    <property type="entry name" value="recC"/>
    <property type="match status" value="1"/>
</dbReference>
<comment type="subunit">
    <text evidence="10">Heterotrimer of RecB, RecC and RecD. All subunits contribute to DNA-binding.</text>
</comment>